<evidence type="ECO:0000259" key="2">
    <source>
        <dbReference type="Pfam" id="PF18070"/>
    </source>
</evidence>
<feature type="domain" description="Cas9 WED" evidence="1">
    <location>
        <begin position="2"/>
        <end position="53"/>
    </location>
</feature>
<name>A0A645CUZ8_9ZZZZ</name>
<keyword evidence="3" id="KW-0540">Nuclease</keyword>
<dbReference type="AlphaFoldDB" id="A0A645CUZ8"/>
<dbReference type="EMBL" id="VSSQ01030233">
    <property type="protein sequence ID" value="MPM80678.1"/>
    <property type="molecule type" value="Genomic_DNA"/>
</dbReference>
<dbReference type="Pfam" id="PF18070">
    <property type="entry name" value="Cas9_PI2"/>
    <property type="match status" value="1"/>
</dbReference>
<dbReference type="InterPro" id="IPR040656">
    <property type="entry name" value="Cas9_WED_dom"/>
</dbReference>
<gene>
    <name evidence="3" type="primary">cas9_9</name>
    <name evidence="3" type="ORF">SDC9_127728</name>
</gene>
<organism evidence="3">
    <name type="scientific">bioreactor metagenome</name>
    <dbReference type="NCBI Taxonomy" id="1076179"/>
    <lineage>
        <taxon>unclassified sequences</taxon>
        <taxon>metagenomes</taxon>
        <taxon>ecological metagenomes</taxon>
    </lineage>
</organism>
<keyword evidence="3" id="KW-0255">Endonuclease</keyword>
<dbReference type="GO" id="GO:0016787">
    <property type="term" value="F:hydrolase activity"/>
    <property type="evidence" value="ECO:0007669"/>
    <property type="project" value="UniProtKB-KW"/>
</dbReference>
<reference evidence="3" key="1">
    <citation type="submission" date="2019-08" db="EMBL/GenBank/DDBJ databases">
        <authorList>
            <person name="Kucharzyk K."/>
            <person name="Murdoch R.W."/>
            <person name="Higgins S."/>
            <person name="Loffler F."/>
        </authorList>
    </citation>
    <scope>NUCLEOTIDE SEQUENCE</scope>
</reference>
<evidence type="ECO:0000313" key="3">
    <source>
        <dbReference type="EMBL" id="MPM80678.1"/>
    </source>
</evidence>
<comment type="caution">
    <text evidence="3">The sequence shown here is derived from an EMBL/GenBank/DDBJ whole genome shotgun (WGS) entry which is preliminary data.</text>
</comment>
<dbReference type="InterPro" id="IPR040555">
    <property type="entry name" value="Cas9_PI2"/>
</dbReference>
<dbReference type="Pfam" id="PF18061">
    <property type="entry name" value="CRISPR_Cas9_WED"/>
    <property type="match status" value="1"/>
</dbReference>
<sequence>MEYSDSKNPFADYFADYGQPVRKYAKNGTGPFINDVKFYDGELGNHRKNVKQQGKNLSVYLGIKSLRADFYLDNGVYKFVSVPYDMLVNQDKAYVIDELRYGQAKQRKRISEAAEFLFSLHTGEMFSYEKDGKSFEWFYNCVNDDDASRIEAKFVDRPSPGKTQGQRRETIGKKISNLEKYHVDVLGNKYKVKQEPFVGRIEL</sequence>
<protein>
    <submittedName>
        <fullName evidence="3">CRISPR-associated endonuclease Cas9</fullName>
        <ecNumber evidence="3">3.1.-.-</ecNumber>
    </submittedName>
</protein>
<proteinExistence type="predicted"/>
<keyword evidence="3" id="KW-0378">Hydrolase</keyword>
<accession>A0A645CUZ8</accession>
<dbReference type="GO" id="GO:0004519">
    <property type="term" value="F:endonuclease activity"/>
    <property type="evidence" value="ECO:0007669"/>
    <property type="project" value="UniProtKB-KW"/>
</dbReference>
<feature type="domain" description="Cas9 PI" evidence="2">
    <location>
        <begin position="67"/>
        <end position="121"/>
    </location>
</feature>
<dbReference type="EC" id="3.1.-.-" evidence="3"/>
<evidence type="ECO:0000259" key="1">
    <source>
        <dbReference type="Pfam" id="PF18061"/>
    </source>
</evidence>